<evidence type="ECO:0000256" key="2">
    <source>
        <dbReference type="ARBA" id="ARBA00006598"/>
    </source>
</evidence>
<keyword evidence="3" id="KW-0809">Transit peptide</keyword>
<comment type="subcellular location">
    <subcellularLocation>
        <location evidence="1">Mitochondrion</location>
    </subcellularLocation>
</comment>
<evidence type="ECO:0000256" key="5">
    <source>
        <dbReference type="ARBA" id="ARBA00023128"/>
    </source>
</evidence>
<proteinExistence type="inferred from homology"/>
<gene>
    <name evidence="9" type="primary">mRpL35</name>
    <name evidence="9" type="ORF">AVEN_169480_1</name>
</gene>
<sequence length="177" mass="20672">MLKSLGTISSKLIRNWISPISGITSKSSSFSTWKYVTPITSRLQTNIQPSLSTQNSSARPLLAVNSLNADPTRNVTKYSLKTGQMRSVNAVLARFFRLHNGLWIRRRAGCHKRLWRRNAREKNGLQQHVVCTKTQCLMLDRMITSYWKKPKYFLDDPFEPYHKRNNFDYVYPHRPLK</sequence>
<evidence type="ECO:0000256" key="4">
    <source>
        <dbReference type="ARBA" id="ARBA00022980"/>
    </source>
</evidence>
<evidence type="ECO:0000256" key="3">
    <source>
        <dbReference type="ARBA" id="ARBA00022946"/>
    </source>
</evidence>
<organism evidence="9 10">
    <name type="scientific">Araneus ventricosus</name>
    <name type="common">Orbweaver spider</name>
    <name type="synonym">Epeira ventricosa</name>
    <dbReference type="NCBI Taxonomy" id="182803"/>
    <lineage>
        <taxon>Eukaryota</taxon>
        <taxon>Metazoa</taxon>
        <taxon>Ecdysozoa</taxon>
        <taxon>Arthropoda</taxon>
        <taxon>Chelicerata</taxon>
        <taxon>Arachnida</taxon>
        <taxon>Araneae</taxon>
        <taxon>Araneomorphae</taxon>
        <taxon>Entelegynae</taxon>
        <taxon>Araneoidea</taxon>
        <taxon>Araneidae</taxon>
        <taxon>Araneus</taxon>
    </lineage>
</organism>
<evidence type="ECO:0000256" key="8">
    <source>
        <dbReference type="ARBA" id="ARBA00035418"/>
    </source>
</evidence>
<dbReference type="PANTHER" id="PTHR15909">
    <property type="entry name" value="39S RIBOSOMAL PROTEIN L35, MITOCHONDRIAL"/>
    <property type="match status" value="1"/>
</dbReference>
<name>A0A4Y2LKM0_ARAVE</name>
<dbReference type="PANTHER" id="PTHR15909:SF0">
    <property type="entry name" value="LARGE RIBOSOMAL SUBUNIT PROTEIN BL35M"/>
    <property type="match status" value="1"/>
</dbReference>
<keyword evidence="4 9" id="KW-0689">Ribosomal protein</keyword>
<evidence type="ECO:0000313" key="10">
    <source>
        <dbReference type="Proteomes" id="UP000499080"/>
    </source>
</evidence>
<dbReference type="GO" id="GO:0005840">
    <property type="term" value="C:ribosome"/>
    <property type="evidence" value="ECO:0007669"/>
    <property type="project" value="UniProtKB-KW"/>
</dbReference>
<reference evidence="9 10" key="1">
    <citation type="journal article" date="2019" name="Sci. Rep.">
        <title>Orb-weaving spider Araneus ventricosus genome elucidates the spidroin gene catalogue.</title>
        <authorList>
            <person name="Kono N."/>
            <person name="Nakamura H."/>
            <person name="Ohtoshi R."/>
            <person name="Moran D.A.P."/>
            <person name="Shinohara A."/>
            <person name="Yoshida Y."/>
            <person name="Fujiwara M."/>
            <person name="Mori M."/>
            <person name="Tomita M."/>
            <person name="Arakawa K."/>
        </authorList>
    </citation>
    <scope>NUCLEOTIDE SEQUENCE [LARGE SCALE GENOMIC DNA]</scope>
</reference>
<dbReference type="InterPro" id="IPR037229">
    <property type="entry name" value="Ribosomal_bL35_sf"/>
</dbReference>
<accession>A0A4Y2LKM0</accession>
<dbReference type="GO" id="GO:1990904">
    <property type="term" value="C:ribonucleoprotein complex"/>
    <property type="evidence" value="ECO:0007669"/>
    <property type="project" value="UniProtKB-KW"/>
</dbReference>
<dbReference type="Pfam" id="PF01632">
    <property type="entry name" value="Ribosomal_L35p"/>
    <property type="match status" value="1"/>
</dbReference>
<dbReference type="AlphaFoldDB" id="A0A4Y2LKM0"/>
<keyword evidence="10" id="KW-1185">Reference proteome</keyword>
<dbReference type="GO" id="GO:0006412">
    <property type="term" value="P:translation"/>
    <property type="evidence" value="ECO:0007669"/>
    <property type="project" value="InterPro"/>
</dbReference>
<dbReference type="GO" id="GO:0003735">
    <property type="term" value="F:structural constituent of ribosome"/>
    <property type="evidence" value="ECO:0007669"/>
    <property type="project" value="InterPro"/>
</dbReference>
<dbReference type="Proteomes" id="UP000499080">
    <property type="component" value="Unassembled WGS sequence"/>
</dbReference>
<protein>
    <recommendedName>
        <fullName evidence="7">Large ribosomal subunit protein bL35m</fullName>
    </recommendedName>
    <alternativeName>
        <fullName evidence="8">39S ribosomal protein L35, mitochondrial</fullName>
    </alternativeName>
</protein>
<keyword evidence="5" id="KW-0496">Mitochondrion</keyword>
<comment type="caution">
    <text evidence="9">The sequence shown here is derived from an EMBL/GenBank/DDBJ whole genome shotgun (WGS) entry which is preliminary data.</text>
</comment>
<evidence type="ECO:0000256" key="7">
    <source>
        <dbReference type="ARBA" id="ARBA00035273"/>
    </source>
</evidence>
<dbReference type="GO" id="GO:0005739">
    <property type="term" value="C:mitochondrion"/>
    <property type="evidence" value="ECO:0007669"/>
    <property type="project" value="UniProtKB-SubCell"/>
</dbReference>
<evidence type="ECO:0000256" key="1">
    <source>
        <dbReference type="ARBA" id="ARBA00004173"/>
    </source>
</evidence>
<comment type="similarity">
    <text evidence="2">Belongs to the bacterial ribosomal protein bL35 family.</text>
</comment>
<dbReference type="InterPro" id="IPR019338">
    <property type="entry name" value="Ribosomal_bL35m"/>
</dbReference>
<evidence type="ECO:0000313" key="9">
    <source>
        <dbReference type="EMBL" id="GBN15288.1"/>
    </source>
</evidence>
<dbReference type="SUPFAM" id="SSF143034">
    <property type="entry name" value="L35p-like"/>
    <property type="match status" value="1"/>
</dbReference>
<dbReference type="InterPro" id="IPR021137">
    <property type="entry name" value="Ribosomal_bL35-like"/>
</dbReference>
<keyword evidence="6" id="KW-0687">Ribonucleoprotein</keyword>
<dbReference type="EMBL" id="BGPR01006005">
    <property type="protein sequence ID" value="GBN15288.1"/>
    <property type="molecule type" value="Genomic_DNA"/>
</dbReference>
<dbReference type="OrthoDB" id="5847109at2759"/>
<evidence type="ECO:0000256" key="6">
    <source>
        <dbReference type="ARBA" id="ARBA00023274"/>
    </source>
</evidence>